<dbReference type="RefSeq" id="WP_078924316.1">
    <property type="nucleotide sequence ID" value="NZ_FUYB01000037.1"/>
</dbReference>
<reference evidence="2 3" key="1">
    <citation type="submission" date="2017-02" db="EMBL/GenBank/DDBJ databases">
        <authorList>
            <person name="Peterson S.W."/>
        </authorList>
    </citation>
    <scope>NUCLEOTIDE SEQUENCE [LARGE SCALE GENOMIC DNA]</scope>
    <source>
        <strain evidence="2 3">ATCC 49788</strain>
    </source>
</reference>
<dbReference type="AlphaFoldDB" id="A0A1T4Y4A4"/>
<dbReference type="STRING" id="92487.SAMN02745130_03908"/>
<dbReference type="EMBL" id="FUYB01000037">
    <property type="protein sequence ID" value="SKA96654.1"/>
    <property type="molecule type" value="Genomic_DNA"/>
</dbReference>
<keyword evidence="3" id="KW-1185">Reference proteome</keyword>
<feature type="transmembrane region" description="Helical" evidence="1">
    <location>
        <begin position="160"/>
        <end position="179"/>
    </location>
</feature>
<feature type="transmembrane region" description="Helical" evidence="1">
    <location>
        <begin position="255"/>
        <end position="281"/>
    </location>
</feature>
<dbReference type="Proteomes" id="UP000190460">
    <property type="component" value="Unassembled WGS sequence"/>
</dbReference>
<accession>A0A1T4Y4A4</accession>
<gene>
    <name evidence="2" type="ORF">SAMN02745130_03908</name>
</gene>
<feature type="transmembrane region" description="Helical" evidence="1">
    <location>
        <begin position="200"/>
        <end position="218"/>
    </location>
</feature>
<evidence type="ECO:0000313" key="2">
    <source>
        <dbReference type="EMBL" id="SKA96654.1"/>
    </source>
</evidence>
<evidence type="ECO:0000256" key="1">
    <source>
        <dbReference type="SAM" id="Phobius"/>
    </source>
</evidence>
<feature type="transmembrane region" description="Helical" evidence="1">
    <location>
        <begin position="73"/>
        <end position="93"/>
    </location>
</feature>
<feature type="transmembrane region" description="Helical" evidence="1">
    <location>
        <begin position="100"/>
        <end position="120"/>
    </location>
</feature>
<proteinExistence type="predicted"/>
<dbReference type="OrthoDB" id="5659946at2"/>
<feature type="transmembrane region" description="Helical" evidence="1">
    <location>
        <begin position="49"/>
        <end position="67"/>
    </location>
</feature>
<organism evidence="2 3">
    <name type="scientific">Thiothrix eikelboomii</name>
    <dbReference type="NCBI Taxonomy" id="92487"/>
    <lineage>
        <taxon>Bacteria</taxon>
        <taxon>Pseudomonadati</taxon>
        <taxon>Pseudomonadota</taxon>
        <taxon>Gammaproteobacteria</taxon>
        <taxon>Thiotrichales</taxon>
        <taxon>Thiotrichaceae</taxon>
        <taxon>Thiothrix</taxon>
    </lineage>
</organism>
<keyword evidence="1" id="KW-0812">Transmembrane</keyword>
<sequence>MAAFIMSGPLQAIGFALGFALLAMFLPFLGLLSNAAIGLVTLRMGWQRGVMIASVVSLGLGLVALLLQGNVLGSLFSSLIQSLLIVGLALYLARSASWAQLIQVIFGLAAALVVLFHISVTDPVSFWKNALQALVDWDQLQASLADVNLDELLNQVAKHMTGLFAASMGLVITLSLMLARHWQAVLYNPGGFKEEMYGLRLHKFAALGLSAVIILALFNPAAWLIDLILVGLGMFLFQGIALLHSVRAQLKAHRAWLLALYLPLAFLPVQTGLLVAVFGMVDTLADFRGYLARRTKE</sequence>
<feature type="transmembrane region" description="Helical" evidence="1">
    <location>
        <begin position="12"/>
        <end position="37"/>
    </location>
</feature>
<feature type="transmembrane region" description="Helical" evidence="1">
    <location>
        <begin position="224"/>
        <end position="243"/>
    </location>
</feature>
<keyword evidence="1" id="KW-0472">Membrane</keyword>
<evidence type="ECO:0008006" key="4">
    <source>
        <dbReference type="Google" id="ProtNLM"/>
    </source>
</evidence>
<keyword evidence="1" id="KW-1133">Transmembrane helix</keyword>
<protein>
    <recommendedName>
        <fullName evidence="4">DUF2232 domain-containing protein</fullName>
    </recommendedName>
</protein>
<name>A0A1T4Y4A4_9GAMM</name>
<evidence type="ECO:0000313" key="3">
    <source>
        <dbReference type="Proteomes" id="UP000190460"/>
    </source>
</evidence>